<evidence type="ECO:0000256" key="5">
    <source>
        <dbReference type="ARBA" id="ARBA00023242"/>
    </source>
</evidence>
<evidence type="ECO:0000256" key="4">
    <source>
        <dbReference type="ARBA" id="ARBA00023163"/>
    </source>
</evidence>
<name>A0A6G1K0S3_9PLEO</name>
<evidence type="ECO:0000259" key="6">
    <source>
        <dbReference type="PROSITE" id="PS51821"/>
    </source>
</evidence>
<dbReference type="InterPro" id="IPR021740">
    <property type="entry name" value="Velvet"/>
</dbReference>
<dbReference type="EMBL" id="MU005776">
    <property type="protein sequence ID" value="KAF2706330.1"/>
    <property type="molecule type" value="Genomic_DNA"/>
</dbReference>
<dbReference type="Gene3D" id="2.60.40.3960">
    <property type="entry name" value="Velvet domain"/>
    <property type="match status" value="1"/>
</dbReference>
<keyword evidence="2" id="KW-0749">Sporulation</keyword>
<feature type="domain" description="Velvet" evidence="6">
    <location>
        <begin position="1"/>
        <end position="116"/>
    </location>
</feature>
<evidence type="ECO:0000313" key="7">
    <source>
        <dbReference type="EMBL" id="KAF2706330.1"/>
    </source>
</evidence>
<proteinExistence type="predicted"/>
<keyword evidence="3" id="KW-0805">Transcription regulation</keyword>
<dbReference type="Proteomes" id="UP000799428">
    <property type="component" value="Unassembled WGS sequence"/>
</dbReference>
<keyword evidence="5" id="KW-0539">Nucleus</keyword>
<organism evidence="7 8">
    <name type="scientific">Pleomassaria siparia CBS 279.74</name>
    <dbReference type="NCBI Taxonomy" id="1314801"/>
    <lineage>
        <taxon>Eukaryota</taxon>
        <taxon>Fungi</taxon>
        <taxon>Dikarya</taxon>
        <taxon>Ascomycota</taxon>
        <taxon>Pezizomycotina</taxon>
        <taxon>Dothideomycetes</taxon>
        <taxon>Pleosporomycetidae</taxon>
        <taxon>Pleosporales</taxon>
        <taxon>Pleomassariaceae</taxon>
        <taxon>Pleomassaria</taxon>
    </lineage>
</organism>
<keyword evidence="4" id="KW-0804">Transcription</keyword>
<dbReference type="PANTHER" id="PTHR33572:SF18">
    <property type="entry name" value="SPORE DEVELOPMENT REGULATOR VOSA"/>
    <property type="match status" value="1"/>
</dbReference>
<keyword evidence="8" id="KW-1185">Reference proteome</keyword>
<gene>
    <name evidence="7" type="ORF">K504DRAFT_386056</name>
</gene>
<evidence type="ECO:0000256" key="1">
    <source>
        <dbReference type="ARBA" id="ARBA00004123"/>
    </source>
</evidence>
<dbReference type="PANTHER" id="PTHR33572">
    <property type="entry name" value="SPORE DEVELOPMENT REGULATOR VOSA"/>
    <property type="match status" value="1"/>
</dbReference>
<reference evidence="7" key="1">
    <citation type="journal article" date="2020" name="Stud. Mycol.">
        <title>101 Dothideomycetes genomes: a test case for predicting lifestyles and emergence of pathogens.</title>
        <authorList>
            <person name="Haridas S."/>
            <person name="Albert R."/>
            <person name="Binder M."/>
            <person name="Bloem J."/>
            <person name="Labutti K."/>
            <person name="Salamov A."/>
            <person name="Andreopoulos B."/>
            <person name="Baker S."/>
            <person name="Barry K."/>
            <person name="Bills G."/>
            <person name="Bluhm B."/>
            <person name="Cannon C."/>
            <person name="Castanera R."/>
            <person name="Culley D."/>
            <person name="Daum C."/>
            <person name="Ezra D."/>
            <person name="Gonzalez J."/>
            <person name="Henrissat B."/>
            <person name="Kuo A."/>
            <person name="Liang C."/>
            <person name="Lipzen A."/>
            <person name="Lutzoni F."/>
            <person name="Magnuson J."/>
            <person name="Mondo S."/>
            <person name="Nolan M."/>
            <person name="Ohm R."/>
            <person name="Pangilinan J."/>
            <person name="Park H.-J."/>
            <person name="Ramirez L."/>
            <person name="Alfaro M."/>
            <person name="Sun H."/>
            <person name="Tritt A."/>
            <person name="Yoshinaga Y."/>
            <person name="Zwiers L.-H."/>
            <person name="Turgeon B."/>
            <person name="Goodwin S."/>
            <person name="Spatafora J."/>
            <person name="Crous P."/>
            <person name="Grigoriev I."/>
        </authorList>
    </citation>
    <scope>NUCLEOTIDE SEQUENCE</scope>
    <source>
        <strain evidence="7">CBS 279.74</strain>
    </source>
</reference>
<evidence type="ECO:0000256" key="3">
    <source>
        <dbReference type="ARBA" id="ARBA00023015"/>
    </source>
</evidence>
<dbReference type="GO" id="GO:0005634">
    <property type="term" value="C:nucleus"/>
    <property type="evidence" value="ECO:0007669"/>
    <property type="project" value="UniProtKB-SubCell"/>
</dbReference>
<dbReference type="GO" id="GO:0030435">
    <property type="term" value="P:sporulation resulting in formation of a cellular spore"/>
    <property type="evidence" value="ECO:0007669"/>
    <property type="project" value="UniProtKB-KW"/>
</dbReference>
<dbReference type="InterPro" id="IPR038491">
    <property type="entry name" value="Velvet_dom_sf"/>
</dbReference>
<evidence type="ECO:0000256" key="2">
    <source>
        <dbReference type="ARBA" id="ARBA00022969"/>
    </source>
</evidence>
<dbReference type="PROSITE" id="PS51821">
    <property type="entry name" value="VELVET"/>
    <property type="match status" value="1"/>
</dbReference>
<accession>A0A6G1K0S3</accession>
<dbReference type="OrthoDB" id="5599552at2759"/>
<protein>
    <recommendedName>
        <fullName evidence="6">Velvet domain-containing protein</fullName>
    </recommendedName>
</protein>
<sequence>MCTSLRRDNETPESFDATINKNLAGSLVSSLHRLKDGDNKDGGFFVFGDISVKTTGIFRLQFSLFDLHKDTHDVLYLGSIISDAFRVMLPKDFKGMEESTYISRAFSDQGVRLRLRKEPRAIMYVPRYPPNHHSCLISPLVIQHIVGLLM</sequence>
<evidence type="ECO:0000313" key="8">
    <source>
        <dbReference type="Proteomes" id="UP000799428"/>
    </source>
</evidence>
<dbReference type="InterPro" id="IPR037525">
    <property type="entry name" value="Velvet_dom"/>
</dbReference>
<dbReference type="Pfam" id="PF11754">
    <property type="entry name" value="Velvet"/>
    <property type="match status" value="1"/>
</dbReference>
<dbReference type="AlphaFoldDB" id="A0A6G1K0S3"/>
<comment type="subcellular location">
    <subcellularLocation>
        <location evidence="1">Nucleus</location>
    </subcellularLocation>
</comment>